<feature type="region of interest" description="Disordered" evidence="2">
    <location>
        <begin position="680"/>
        <end position="700"/>
    </location>
</feature>
<proteinExistence type="inferred from homology"/>
<feature type="compositionally biased region" description="Basic and acidic residues" evidence="2">
    <location>
        <begin position="819"/>
        <end position="830"/>
    </location>
</feature>
<dbReference type="Pfam" id="PF01326">
    <property type="entry name" value="PPDK_N"/>
    <property type="match status" value="1"/>
</dbReference>
<keyword evidence="6" id="KW-1185">Reference proteome</keyword>
<dbReference type="PANTHER" id="PTHR43615">
    <property type="entry name" value="PHOSPHOENOLPYRUVATE SYNTHASE-RELATED"/>
    <property type="match status" value="1"/>
</dbReference>
<reference evidence="5 6" key="1">
    <citation type="journal article" date="2011" name="Proc. Natl. Acad. Sci. U.S.A.">
        <title>Niche of harmful alga Aureococcus anophagefferens revealed through ecogenomics.</title>
        <authorList>
            <person name="Gobler C.J."/>
            <person name="Berry D.L."/>
            <person name="Dyhrman S.T."/>
            <person name="Wilhelm S.W."/>
            <person name="Salamov A."/>
            <person name="Lobanov A.V."/>
            <person name="Zhang Y."/>
            <person name="Collier J.L."/>
            <person name="Wurch L.L."/>
            <person name="Kustka A.B."/>
            <person name="Dill B.D."/>
            <person name="Shah M."/>
            <person name="VerBerkmoes N.C."/>
            <person name="Kuo A."/>
            <person name="Terry A."/>
            <person name="Pangilinan J."/>
            <person name="Lindquist E.A."/>
            <person name="Lucas S."/>
            <person name="Paulsen I.T."/>
            <person name="Hattenrath-Lehmann T.K."/>
            <person name="Talmage S.C."/>
            <person name="Walker E.A."/>
            <person name="Koch F."/>
            <person name="Burson A.M."/>
            <person name="Marcoval M.A."/>
            <person name="Tang Y.Z."/>
            <person name="Lecleir G.R."/>
            <person name="Coyne K.J."/>
            <person name="Berg G.M."/>
            <person name="Bertrand E.M."/>
            <person name="Saito M.A."/>
            <person name="Gladyshev V.N."/>
            <person name="Grigoriev I.V."/>
        </authorList>
    </citation>
    <scope>NUCLEOTIDE SEQUENCE [LARGE SCALE GENOMIC DNA]</scope>
    <source>
        <strain evidence="6">CCMP 1984</strain>
    </source>
</reference>
<dbReference type="GO" id="GO:0005524">
    <property type="term" value="F:ATP binding"/>
    <property type="evidence" value="ECO:0007669"/>
    <property type="project" value="InterPro"/>
</dbReference>
<feature type="compositionally biased region" description="Low complexity" evidence="2">
    <location>
        <begin position="1171"/>
        <end position="1181"/>
    </location>
</feature>
<dbReference type="Gene3D" id="3.50.30.10">
    <property type="entry name" value="Phosphohistidine domain"/>
    <property type="match status" value="1"/>
</dbReference>
<evidence type="ECO:0000313" key="6">
    <source>
        <dbReference type="Proteomes" id="UP000002729"/>
    </source>
</evidence>
<feature type="domain" description="Pyruvate phosphate dikinase AMP/ATP-binding" evidence="4">
    <location>
        <begin position="1423"/>
        <end position="1736"/>
    </location>
</feature>
<protein>
    <submittedName>
        <fullName evidence="5">Uncharacterized protein</fullName>
    </submittedName>
</protein>
<dbReference type="RefSeq" id="XP_009036592.1">
    <property type="nucleotide sequence ID" value="XM_009038344.1"/>
</dbReference>
<dbReference type="Gene3D" id="3.30.1490.20">
    <property type="entry name" value="ATP-grasp fold, A domain"/>
    <property type="match status" value="1"/>
</dbReference>
<feature type="compositionally biased region" description="Low complexity" evidence="2">
    <location>
        <begin position="1316"/>
        <end position="1327"/>
    </location>
</feature>
<feature type="region of interest" description="Disordered" evidence="2">
    <location>
        <begin position="862"/>
        <end position="885"/>
    </location>
</feature>
<evidence type="ECO:0000313" key="5">
    <source>
        <dbReference type="EMBL" id="EGB08589.1"/>
    </source>
</evidence>
<dbReference type="GeneID" id="20228290"/>
<dbReference type="Proteomes" id="UP000002729">
    <property type="component" value="Unassembled WGS sequence"/>
</dbReference>
<gene>
    <name evidence="5" type="ORF">AURANDRAFT_71577</name>
</gene>
<dbReference type="SUPFAM" id="SSF52009">
    <property type="entry name" value="Phosphohistidine domain"/>
    <property type="match status" value="1"/>
</dbReference>
<accession>F0Y8E3</accession>
<dbReference type="KEGG" id="aaf:AURANDRAFT_71577"/>
<feature type="domain" description="PEP-utilising enzyme mobile" evidence="3">
    <location>
        <begin position="2255"/>
        <end position="2324"/>
    </location>
</feature>
<dbReference type="SUPFAM" id="SSF56059">
    <property type="entry name" value="Glutathione synthetase ATP-binding domain-like"/>
    <property type="match status" value="1"/>
</dbReference>
<dbReference type="EMBL" id="GL833127">
    <property type="protein sequence ID" value="EGB08589.1"/>
    <property type="molecule type" value="Genomic_DNA"/>
</dbReference>
<dbReference type="OrthoDB" id="206745at2759"/>
<dbReference type="Pfam" id="PF00391">
    <property type="entry name" value="PEP-utilizers"/>
    <property type="match status" value="1"/>
</dbReference>
<comment type="similarity">
    <text evidence="1">Belongs to the PEP-utilizing enzyme family.</text>
</comment>
<feature type="region of interest" description="Disordered" evidence="2">
    <location>
        <begin position="777"/>
        <end position="804"/>
    </location>
</feature>
<dbReference type="InterPro" id="IPR051549">
    <property type="entry name" value="PEP_Utilizing_Enz"/>
</dbReference>
<dbReference type="InParanoid" id="F0Y8E3"/>
<feature type="compositionally biased region" description="Low complexity" evidence="2">
    <location>
        <begin position="1100"/>
        <end position="1116"/>
    </location>
</feature>
<evidence type="ECO:0000259" key="4">
    <source>
        <dbReference type="Pfam" id="PF01326"/>
    </source>
</evidence>
<dbReference type="PANTHER" id="PTHR43615:SF1">
    <property type="entry name" value="PPDK_N DOMAIN-CONTAINING PROTEIN"/>
    <property type="match status" value="1"/>
</dbReference>
<organism evidence="6">
    <name type="scientific">Aureococcus anophagefferens</name>
    <name type="common">Harmful bloom alga</name>
    <dbReference type="NCBI Taxonomy" id="44056"/>
    <lineage>
        <taxon>Eukaryota</taxon>
        <taxon>Sar</taxon>
        <taxon>Stramenopiles</taxon>
        <taxon>Ochrophyta</taxon>
        <taxon>Pelagophyceae</taxon>
        <taxon>Pelagomonadales</taxon>
        <taxon>Pelagomonadaceae</taxon>
        <taxon>Aureococcus</taxon>
    </lineage>
</organism>
<feature type="compositionally biased region" description="Acidic residues" evidence="2">
    <location>
        <begin position="1214"/>
        <end position="1224"/>
    </location>
</feature>
<evidence type="ECO:0000259" key="3">
    <source>
        <dbReference type="Pfam" id="PF00391"/>
    </source>
</evidence>
<sequence>MAQQQDGSSRLAAVLRPLALSPQAAVCRPLAETCRALYDKRDDVRRAVMAALFDGEPAALRATGPSLDWSRDDDRDDDAVRFDFSVVDAPARERANAAAARLGVRDVWSAGDLAAAAQRVFDEVSRPGGDWLADASRACPRLLDVARVVFHCDRCTRTRDDRGDFLAHALRWPIDLDGLTKKYPSIGEILASLDDAAVTLQRADDVLLSYAVSHERFRCDFSTASTGRLRYASGATLGSLADLAGEASIDVVVALRLRLSRRFGGVVALPAMRFALRHASDDGVGLRWRAALADVAEPSWSERALSLFLPLGALRELLRETLALELDVLPRAAGDAGPADAELRARSDVPRLGGCLAAIARAFIKDKMGSALALLADLFEALDADLAALAAPTVCMTALLRRALLSCVVAGAVDVATLRGSTIAMVGDSTMRTQFERLCGLLNASAARTPAKPLVFACAGRNVTVAWMSPKDRGDFGFHKGLEALGHVAEALGRAPTAIYANGGLHYLHLLPARDFECFQCWASAEFFLRRFVVESRRRYAGATLVFMTGHAICRAGHKNAICEDRYNRDYARLVDQLRNDPHGYAVSCVRALRPKFPMGMDAEIRAQCLASTFTRDGVARLNARLLATLGGLDADVGVVDGFGLTDGRCDETKDGRHYPARELAEIAALVALLAPDAAKRRGEGPSQRKPSENQPQAPAMLAARAEKSAQATFRVGTTVAAKPIAFGAKFAASVPGDALYRGKIVRLEDEGETEEARVWVVRYDDDGSEYATSEKHLSAVAPAARRPTTTARPKAAAPKGKLHNPFVGNLDKFRIAKTKRPDAPAEAKRPATPAAAPAPAPAAPAAPRLADMPKLASARADMPKLVPARKPSNEEAKPPKRARRVDSIRALIPAPEPAKLFALLDLDGTLFHMMPEGELPGGLDVICEGVVPVDGPDGPRQVMAVRRGARKLLCDLHAAGAVVRVVTANLIGVEAIAALAASEADGAEPRGWARVAHVEVAGSKKLPADVAAALRAGNGSKCVILDDNPTAWEAYAARYVWVVPQYDVRRPLSSQALEEEVTLLPRLSARCRDLFAKADRPRANSQNGPTPRGGPPRPRSTSLDDAAAAPRPRASSFDDEKRKPNVIRTFSESRPQLSRRAEPARNLQPIRSFDAKPRPSIRTFDDAKSPKAAARNLAPPARAPAPAPRAPPPKKAPAPKKAPPKRKKRADDWDSDDDSDDSDVPLSQLKRRRAAPADDLACAPRRSGRARTPTAAAAARDDSDADDSDDSSAGGGRADDDDDEDEWGKPPAPARRRRVVVDDDDDDDEAPAPAPDAAAAAAAQADLARHAAHLLRPPAAAPPAEAPADSSSGEEEDMDEGAVVMAVSFPKKHSPSGPTLSQTIVPRWSGSMGKGRLGLGRVAPAPASVCYALPCAGGDGELGGKGAQLNLLFKSFGAGNRRLGVPDAIVVPARCYRAVVASPAIAALLRTAAAADDPAESEAALARARAAVERCDLPDGLRREIAAFAARHGSRGVACRSSASCEDALDASYAGQFETVLNCASAAACEDGVRKVWASTLAAGVLAYAGGAARLPKFLKAVAMAVVLQRQVRSDAAGVLFTVNPRNGCEAEAVVEAVFGQGEGLVSGLVTPDSYWVDTLDAGKPRFLRERVARKEQMIVALPGGGVETVDVPEASQRDRVLPRRDLALLCGAGAQIADALGRGADVEFAVEASKRFGGRKLWLLQARAVTATMDGPASVGPWRGANDGTWERDAHATRPVPPMNDFFGDVLADEVTRAQTKYGLGLAKLRCDLVNGIPYLQPVPLGAPDPPPVGPPPPGPVLAALSRLHPALRRNDRVARRTLKCRGWMADIRAWKDTERAAREAAARALGAVDPKQLGDGDLADHVETAAVEMAKAWASHQRYTAPCLLTTAAVFARCDPGDAAGRRALLADVAAAGSNRRDFWDHSPDRPLYEAFSACPEALKALGWARKVVRSKSDSAAAIYLGEVVDAASPVREAAADYLAAVSDRVVGAYDVAAPALRESPAALFDLFHAAATTPPPEVATAAATAAADAAVAARAKPEHRKLVGELLADCREAYRVRDERALFNDAWLNGVGRRALLEVGARRFVDAARGAWLSAAEAGELLRHRSRPRSRPEKLLHWEHRCKGRADRARAFNQMLDSPAVINGPRHPPPQLGKWFPKGGCGELTDAFLAVINVALMGSDCEDEFAAGNLAPGAAVLRGMPASSGAEGALRARVRVVDEATFPELRRGEVAVLNFTNSSFNAYLNRCGAVVTNTGGALSHAAICAREAAIPAVCGCAHATDVLATGDVVEVDGAQGTVTILKRAADA</sequence>
<dbReference type="GO" id="GO:0016301">
    <property type="term" value="F:kinase activity"/>
    <property type="evidence" value="ECO:0007669"/>
    <property type="project" value="InterPro"/>
</dbReference>
<feature type="compositionally biased region" description="Low complexity" evidence="2">
    <location>
        <begin position="782"/>
        <end position="800"/>
    </location>
</feature>
<evidence type="ECO:0000256" key="1">
    <source>
        <dbReference type="ARBA" id="ARBA00007837"/>
    </source>
</evidence>
<feature type="region of interest" description="Disordered" evidence="2">
    <location>
        <begin position="1078"/>
        <end position="1361"/>
    </location>
</feature>
<dbReference type="InterPro" id="IPR013815">
    <property type="entry name" value="ATP_grasp_subdomain_1"/>
</dbReference>
<dbReference type="InterPro" id="IPR002192">
    <property type="entry name" value="PPDK_AMP/ATP-bd"/>
</dbReference>
<dbReference type="InterPro" id="IPR036637">
    <property type="entry name" value="Phosphohistidine_dom_sf"/>
</dbReference>
<dbReference type="InterPro" id="IPR008279">
    <property type="entry name" value="PEP-util_enz_mobile_dom"/>
</dbReference>
<name>F0Y8E3_AURAN</name>
<evidence type="ECO:0000256" key="2">
    <source>
        <dbReference type="SAM" id="MobiDB-lite"/>
    </source>
</evidence>
<dbReference type="Gene3D" id="3.30.470.20">
    <property type="entry name" value="ATP-grasp fold, B domain"/>
    <property type="match status" value="1"/>
</dbReference>
<feature type="compositionally biased region" description="Basic and acidic residues" evidence="2">
    <location>
        <begin position="1154"/>
        <end position="1170"/>
    </location>
</feature>
<feature type="compositionally biased region" description="Pro residues" evidence="2">
    <location>
        <begin position="1182"/>
        <end position="1197"/>
    </location>
</feature>
<feature type="region of interest" description="Disordered" evidence="2">
    <location>
        <begin position="819"/>
        <end position="849"/>
    </location>
</feature>